<dbReference type="InterPro" id="IPR052829">
    <property type="entry name" value="N-acetyltransferase_domain"/>
</dbReference>
<feature type="domain" description="N-acetyltransferase" evidence="1">
    <location>
        <begin position="18"/>
        <end position="153"/>
    </location>
</feature>
<gene>
    <name evidence="2" type="ORF">D0501_07310</name>
</gene>
<dbReference type="Proteomes" id="UP001525857">
    <property type="component" value="Unassembled WGS sequence"/>
</dbReference>
<reference evidence="2 3" key="1">
    <citation type="submission" date="2018-08" db="EMBL/GenBank/DDBJ databases">
        <title>Draft genome sequences of Leuconostoc spp. and Weissella spp. with biocontrol potential.</title>
        <authorList>
            <person name="Lo R."/>
            <person name="Ho V.T.T."/>
            <person name="Turner M.S."/>
        </authorList>
    </citation>
    <scope>NUCLEOTIDE SEQUENCE [LARGE SCALE GENOMIC DNA]</scope>
    <source>
        <strain evidence="2 3">733</strain>
    </source>
</reference>
<dbReference type="CDD" id="cd04301">
    <property type="entry name" value="NAT_SF"/>
    <property type="match status" value="1"/>
</dbReference>
<dbReference type="RefSeq" id="WP_261657428.1">
    <property type="nucleotide sequence ID" value="NZ_QVOV01000008.1"/>
</dbReference>
<dbReference type="Gene3D" id="3.40.630.30">
    <property type="match status" value="1"/>
</dbReference>
<dbReference type="PANTHER" id="PTHR43259">
    <property type="entry name" value="SPT10P"/>
    <property type="match status" value="1"/>
</dbReference>
<dbReference type="InterPro" id="IPR016181">
    <property type="entry name" value="Acyl_CoA_acyltransferase"/>
</dbReference>
<protein>
    <submittedName>
        <fullName evidence="2">GNAT family N-acetyltransferase</fullName>
    </submittedName>
</protein>
<dbReference type="InterPro" id="IPR000182">
    <property type="entry name" value="GNAT_dom"/>
</dbReference>
<sequence>MLQLMPMALDQFQKYLSFAINEYAEEKIQAGTWQMNDALENSEKTYTRLLPNGLETSGNYFYSIYDEINIIGYIWLGTDSENESNAFIFDFEIYKQYQNNGFGSKAIILAEKEAKNIGFRTIGLHVFGSNQRAIHVYQKCGYGITDIKMQKAL</sequence>
<keyword evidence="3" id="KW-1185">Reference proteome</keyword>
<name>A0ABT2NZQ9_9LACO</name>
<comment type="caution">
    <text evidence="2">The sequence shown here is derived from an EMBL/GenBank/DDBJ whole genome shotgun (WGS) entry which is preliminary data.</text>
</comment>
<organism evidence="2 3">
    <name type="scientific">Leuconostoc holzapfelii</name>
    <dbReference type="NCBI Taxonomy" id="434464"/>
    <lineage>
        <taxon>Bacteria</taxon>
        <taxon>Bacillati</taxon>
        <taxon>Bacillota</taxon>
        <taxon>Bacilli</taxon>
        <taxon>Lactobacillales</taxon>
        <taxon>Lactobacillaceae</taxon>
        <taxon>Leuconostoc</taxon>
    </lineage>
</organism>
<evidence type="ECO:0000259" key="1">
    <source>
        <dbReference type="PROSITE" id="PS51186"/>
    </source>
</evidence>
<evidence type="ECO:0000313" key="3">
    <source>
        <dbReference type="Proteomes" id="UP001525857"/>
    </source>
</evidence>
<dbReference type="PROSITE" id="PS51186">
    <property type="entry name" value="GNAT"/>
    <property type="match status" value="1"/>
</dbReference>
<dbReference type="PANTHER" id="PTHR43259:SF1">
    <property type="entry name" value="N-ACETYLTRANSFERASE DOMAIN-CONTAINING PROTEIN"/>
    <property type="match status" value="1"/>
</dbReference>
<dbReference type="SUPFAM" id="SSF55729">
    <property type="entry name" value="Acyl-CoA N-acyltransferases (Nat)"/>
    <property type="match status" value="1"/>
</dbReference>
<evidence type="ECO:0000313" key="2">
    <source>
        <dbReference type="EMBL" id="MCT8389881.1"/>
    </source>
</evidence>
<dbReference type="EMBL" id="QVOV01000008">
    <property type="protein sequence ID" value="MCT8389881.1"/>
    <property type="molecule type" value="Genomic_DNA"/>
</dbReference>
<accession>A0ABT2NZQ9</accession>
<dbReference type="Pfam" id="PF00583">
    <property type="entry name" value="Acetyltransf_1"/>
    <property type="match status" value="1"/>
</dbReference>
<proteinExistence type="predicted"/>